<dbReference type="RefSeq" id="WP_136521744.1">
    <property type="nucleotide sequence ID" value="NZ_SDLV01000013.1"/>
</dbReference>
<accession>A0ABY2RAI0</accession>
<gene>
    <name evidence="1" type="ORF">EK417_07165</name>
</gene>
<name>A0ABY2RAI0_9FLAO</name>
<protein>
    <recommendedName>
        <fullName evidence="3">Heavy-metal-associated domain-containing protein</fullName>
    </recommendedName>
</protein>
<proteinExistence type="predicted"/>
<keyword evidence="2" id="KW-1185">Reference proteome</keyword>
<organism evidence="1 2">
    <name type="scientific">Chryseobacterium candidae</name>
    <dbReference type="NCBI Taxonomy" id="1978493"/>
    <lineage>
        <taxon>Bacteria</taxon>
        <taxon>Pseudomonadati</taxon>
        <taxon>Bacteroidota</taxon>
        <taxon>Flavobacteriia</taxon>
        <taxon>Flavobacteriales</taxon>
        <taxon>Weeksellaceae</taxon>
        <taxon>Chryseobacterium group</taxon>
        <taxon>Chryseobacterium</taxon>
    </lineage>
</organism>
<reference evidence="1 2" key="1">
    <citation type="submission" date="2019-01" db="EMBL/GenBank/DDBJ databases">
        <authorList>
            <person name="B I."/>
            <person name="Ch S."/>
            <person name="Ch V.R."/>
        </authorList>
    </citation>
    <scope>NUCLEOTIDE SEQUENCE [LARGE SCALE GENOMIC DNA]</scope>
    <source>
        <strain evidence="1 2">JC507</strain>
    </source>
</reference>
<dbReference type="Proteomes" id="UP000306038">
    <property type="component" value="Unassembled WGS sequence"/>
</dbReference>
<evidence type="ECO:0000313" key="2">
    <source>
        <dbReference type="Proteomes" id="UP000306038"/>
    </source>
</evidence>
<sequence>MERKYHFSFEQRTFNGVVESGIPNNESIKKLINQLGGKNITYPCNNTIIFTYKDEKFDMNTFKDEISKYFYFTLSLIATDREDTYVSNSNPETNINPSKKIEERINLGKMFK</sequence>
<dbReference type="EMBL" id="SDLV01000013">
    <property type="protein sequence ID" value="THV61977.1"/>
    <property type="molecule type" value="Genomic_DNA"/>
</dbReference>
<evidence type="ECO:0000313" key="1">
    <source>
        <dbReference type="EMBL" id="THV61977.1"/>
    </source>
</evidence>
<evidence type="ECO:0008006" key="3">
    <source>
        <dbReference type="Google" id="ProtNLM"/>
    </source>
</evidence>
<comment type="caution">
    <text evidence="1">The sequence shown here is derived from an EMBL/GenBank/DDBJ whole genome shotgun (WGS) entry which is preliminary data.</text>
</comment>